<gene>
    <name evidence="1" type="ORF">LPJ66_001558</name>
</gene>
<accession>A0ACC1ISY8</accession>
<reference evidence="1" key="1">
    <citation type="submission" date="2022-07" db="EMBL/GenBank/DDBJ databases">
        <title>Phylogenomic reconstructions and comparative analyses of Kickxellomycotina fungi.</title>
        <authorList>
            <person name="Reynolds N.K."/>
            <person name="Stajich J.E."/>
            <person name="Barry K."/>
            <person name="Grigoriev I.V."/>
            <person name="Crous P."/>
            <person name="Smith M.E."/>
        </authorList>
    </citation>
    <scope>NUCLEOTIDE SEQUENCE</scope>
    <source>
        <strain evidence="1">Benny 63K</strain>
    </source>
</reference>
<dbReference type="Proteomes" id="UP001150581">
    <property type="component" value="Unassembled WGS sequence"/>
</dbReference>
<protein>
    <submittedName>
        <fullName evidence="1">Uncharacterized protein</fullName>
    </submittedName>
</protein>
<keyword evidence="2" id="KW-1185">Reference proteome</keyword>
<evidence type="ECO:0000313" key="1">
    <source>
        <dbReference type="EMBL" id="KAJ1900319.1"/>
    </source>
</evidence>
<proteinExistence type="predicted"/>
<sequence>MSDSESSIATQAQRPLSKEESAVFSSTNEISSLERSRCSEFFQGRGSKTPERYTLIRNHILDQWQRTKPAYLTKIRARNGLRNCGDVNAIGRVHAFLEAAGAINQGAQPLRGVRKPQQPRPPRHAALRSDNDDDGEQGLLTDDSAEEEPWPSPRPRRRSQQQQQGGHVIAHVVERRGDGDGDGDYRCPSSSDTEQQQRKRRKHDHPWQPLNGGEFRLIPCLEFAQQQQPPPFALTITAGALALMDLHAHLTYSEVIGLLGGTQAAGAIHVDVAFACAGAGSATECEMDAAAEVAARQVFARAGRCAVGWFHSHPAFEPTPSVRDVATQRAYQALCRLPDGSEPFVGAIVSPPGGCGAYGVSDITVFCVPRDSPHQPFNLPYSVAQADRLDSALLDEMAALVRGQAARLMERRADLAKRFRRSEATTALEKLLISMRSHWHPDVRQMWDDEVSLRLRPLLLDLFCASAKKNLPAAADEQN</sequence>
<organism evidence="1 2">
    <name type="scientific">Kickxella alabastrina</name>
    <dbReference type="NCBI Taxonomy" id="61397"/>
    <lineage>
        <taxon>Eukaryota</taxon>
        <taxon>Fungi</taxon>
        <taxon>Fungi incertae sedis</taxon>
        <taxon>Zoopagomycota</taxon>
        <taxon>Kickxellomycotina</taxon>
        <taxon>Kickxellomycetes</taxon>
        <taxon>Kickxellales</taxon>
        <taxon>Kickxellaceae</taxon>
        <taxon>Kickxella</taxon>
    </lineage>
</organism>
<evidence type="ECO:0000313" key="2">
    <source>
        <dbReference type="Proteomes" id="UP001150581"/>
    </source>
</evidence>
<dbReference type="EMBL" id="JANBPG010000088">
    <property type="protein sequence ID" value="KAJ1900319.1"/>
    <property type="molecule type" value="Genomic_DNA"/>
</dbReference>
<comment type="caution">
    <text evidence="1">The sequence shown here is derived from an EMBL/GenBank/DDBJ whole genome shotgun (WGS) entry which is preliminary data.</text>
</comment>
<name>A0ACC1ISY8_9FUNG</name>